<reference evidence="2 3" key="1">
    <citation type="submission" date="2012-10" db="EMBL/GenBank/DDBJ databases">
        <authorList>
            <person name="Zafar N."/>
            <person name="Inman J."/>
            <person name="Hall N."/>
            <person name="Lorenzi H."/>
            <person name="Caler E."/>
        </authorList>
    </citation>
    <scope>NUCLEOTIDE SEQUENCE [LARGE SCALE GENOMIC DNA]</scope>
    <source>
        <strain evidence="2 3">IP1</strain>
    </source>
</reference>
<dbReference type="VEuPathDB" id="AmoebaDB:EIN_233560"/>
<dbReference type="EMBL" id="KB206644">
    <property type="protein sequence ID" value="ELP89365.1"/>
    <property type="molecule type" value="Genomic_DNA"/>
</dbReference>
<dbReference type="PANTHER" id="PTHR45756:SF1">
    <property type="entry name" value="PROTEIN KINASE DOMAIN CONTAINING PROTEIN"/>
    <property type="match status" value="1"/>
</dbReference>
<keyword evidence="3" id="KW-1185">Reference proteome</keyword>
<dbReference type="SMART" id="SM00261">
    <property type="entry name" value="FU"/>
    <property type="match status" value="3"/>
</dbReference>
<dbReference type="OrthoDB" id="19138at2759"/>
<feature type="transmembrane region" description="Helical" evidence="1">
    <location>
        <begin position="537"/>
        <end position="562"/>
    </location>
</feature>
<dbReference type="GO" id="GO:0016301">
    <property type="term" value="F:kinase activity"/>
    <property type="evidence" value="ECO:0007669"/>
    <property type="project" value="UniProtKB-KW"/>
</dbReference>
<gene>
    <name evidence="2" type="ORF">EIN_233560</name>
</gene>
<dbReference type="GeneID" id="14888340"/>
<keyword evidence="2" id="KW-0418">Kinase</keyword>
<dbReference type="InterPro" id="IPR053215">
    <property type="entry name" value="TKL_Ser/Thr_kinase"/>
</dbReference>
<accession>A0A0A1U574</accession>
<dbReference type="KEGG" id="eiv:EIN_233560"/>
<evidence type="ECO:0000313" key="3">
    <source>
        <dbReference type="Proteomes" id="UP000014680"/>
    </source>
</evidence>
<evidence type="ECO:0000256" key="1">
    <source>
        <dbReference type="SAM" id="Phobius"/>
    </source>
</evidence>
<organism evidence="2 3">
    <name type="scientific">Entamoeba invadens IP1</name>
    <dbReference type="NCBI Taxonomy" id="370355"/>
    <lineage>
        <taxon>Eukaryota</taxon>
        <taxon>Amoebozoa</taxon>
        <taxon>Evosea</taxon>
        <taxon>Archamoebae</taxon>
        <taxon>Mastigamoebida</taxon>
        <taxon>Entamoebidae</taxon>
        <taxon>Entamoeba</taxon>
    </lineage>
</organism>
<dbReference type="InterPro" id="IPR009030">
    <property type="entry name" value="Growth_fac_rcpt_cys_sf"/>
</dbReference>
<sequence>YNNNTLKGEEEFGDESVTFGNTQISLFKTDNFVIGISAKDVVEMTIFALTKRVLFISETTVSVSNGLILFNAGYNTDGVLLPLPVIYCRSGVYNRTSKLCESQRECDDAYCIFCPTRKSECERCSNGYHVITGKCVVYSNCVLTKSNLCVKCSTGYSLENNLCNLEGKCFVTQIDGKCQICNSKMNYINSNGGCYSKDENSLITSDSVIVTCQKGYYINNDINNNNNTKCMKCTAKYEHSELCEEDKTIKCDSQSAMNLEGECENTNCENPNDLNGKCSIEIEKCLYMVNGKCKECVSGYVLYGGSCSIKEDENCEEQNSVGCLRCKDQFYYNKTTQLCETCSANCLTCYESSTFCLSCSDNKFLSSNKCVSIDELTDKCKQLAAFGSGCVRCVDGYYRNGLDCVHCDEKCSTCNTANGCFTCNLTNYKTNQGDCLPQNNIIGCHVEVTQSGCLQCEKGYYSVNGNECAKCESTCKTCSLTQTKCTSCEESLVLLLNGSCVGLSQIAKCKEVKESKCTKCEFWNSPNAEGTLCERKAVWWVVVLLVIFVVLILSGIVVLIIFGTKKVLEEMHQKNVSQTTTIFMMERSNVKFTALQNGICVSTREIDLNLENTEIPIEEETHQVFCVGNMSKNSVKIQISISAKVEKYY</sequence>
<keyword evidence="1" id="KW-1133">Transmembrane helix</keyword>
<dbReference type="RefSeq" id="XP_004256136.1">
    <property type="nucleotide sequence ID" value="XM_004256088.1"/>
</dbReference>
<dbReference type="Gene3D" id="2.10.220.10">
    <property type="entry name" value="Hormone Receptor, Insulin-like Growth Factor Receptor 1, Chain A, domain 2"/>
    <property type="match status" value="2"/>
</dbReference>
<dbReference type="AlphaFoldDB" id="A0A0A1U574"/>
<protein>
    <submittedName>
        <fullName evidence="2">Protein kinase, putative</fullName>
    </submittedName>
</protein>
<dbReference type="SUPFAM" id="SSF57184">
    <property type="entry name" value="Growth factor receptor domain"/>
    <property type="match status" value="2"/>
</dbReference>
<dbReference type="PANTHER" id="PTHR45756">
    <property type="entry name" value="PALMITOYLTRANSFERASE"/>
    <property type="match status" value="1"/>
</dbReference>
<keyword evidence="1" id="KW-0472">Membrane</keyword>
<evidence type="ECO:0000313" key="2">
    <source>
        <dbReference type="EMBL" id="ELP89365.1"/>
    </source>
</evidence>
<dbReference type="Proteomes" id="UP000014680">
    <property type="component" value="Unassembled WGS sequence"/>
</dbReference>
<keyword evidence="2" id="KW-0808">Transferase</keyword>
<keyword evidence="1" id="KW-0812">Transmembrane</keyword>
<name>A0A0A1U574_ENTIV</name>
<dbReference type="InterPro" id="IPR006212">
    <property type="entry name" value="Furin_repeat"/>
</dbReference>
<feature type="non-terminal residue" evidence="2">
    <location>
        <position position="1"/>
    </location>
</feature>
<proteinExistence type="predicted"/>